<gene>
    <name evidence="1" type="ORF">FKW77_008837</name>
</gene>
<dbReference type="AlphaFoldDB" id="A0A517L7X7"/>
<dbReference type="OrthoDB" id="10428779at2759"/>
<accession>A0A517L7X7</accession>
<dbReference type="EMBL" id="CP042190">
    <property type="protein sequence ID" value="QDS71737.1"/>
    <property type="molecule type" value="Genomic_DNA"/>
</dbReference>
<reference evidence="1 2" key="1">
    <citation type="submission" date="2019-07" db="EMBL/GenBank/DDBJ databases">
        <title>Finished genome of Venturia effusa.</title>
        <authorList>
            <person name="Young C.A."/>
            <person name="Cox M.P."/>
            <person name="Ganley A.R.D."/>
            <person name="David W.J."/>
        </authorList>
    </citation>
    <scope>NUCLEOTIDE SEQUENCE [LARGE SCALE GENOMIC DNA]</scope>
    <source>
        <strain evidence="2">albino</strain>
    </source>
</reference>
<evidence type="ECO:0000313" key="1">
    <source>
        <dbReference type="EMBL" id="QDS71737.1"/>
    </source>
</evidence>
<proteinExistence type="predicted"/>
<keyword evidence="2" id="KW-1185">Reference proteome</keyword>
<name>A0A517L7X7_9PEZI</name>
<evidence type="ECO:0000313" key="2">
    <source>
        <dbReference type="Proteomes" id="UP000316270"/>
    </source>
</evidence>
<organism evidence="1 2">
    <name type="scientific">Venturia effusa</name>
    <dbReference type="NCBI Taxonomy" id="50376"/>
    <lineage>
        <taxon>Eukaryota</taxon>
        <taxon>Fungi</taxon>
        <taxon>Dikarya</taxon>
        <taxon>Ascomycota</taxon>
        <taxon>Pezizomycotina</taxon>
        <taxon>Dothideomycetes</taxon>
        <taxon>Pleosporomycetidae</taxon>
        <taxon>Venturiales</taxon>
        <taxon>Venturiaceae</taxon>
        <taxon>Venturia</taxon>
    </lineage>
</organism>
<dbReference type="Proteomes" id="UP000316270">
    <property type="component" value="Chromosome 6"/>
</dbReference>
<sequence length="223" mass="25697">MARKYKRPARKNNQRQPLVVKIGATMGVVESRADVEVAKEAIEPDEQTQKQRHTKPKKNLCGAQKKKLKRMKLEKARNRPNLLTLPAEVRQHILHLTYHNDATRGIVEDVLNKNLCSRFKPLVDEVRRIGLSEVRHDLGHIFANKNRLRCCYHCCIAYVRIVEQEQMKLADWVSVLKRIHPSLIDDAIFVAGELAEELEHTLQNEDYKCGFTHLGRVALGRLA</sequence>
<protein>
    <submittedName>
        <fullName evidence="1">Uncharacterized protein</fullName>
    </submittedName>
</protein>